<accession>A0AAV7GJR2</accession>
<organism evidence="2 3">
    <name type="scientific">Dendrobium chrysotoxum</name>
    <name type="common">Orchid</name>
    <dbReference type="NCBI Taxonomy" id="161865"/>
    <lineage>
        <taxon>Eukaryota</taxon>
        <taxon>Viridiplantae</taxon>
        <taxon>Streptophyta</taxon>
        <taxon>Embryophyta</taxon>
        <taxon>Tracheophyta</taxon>
        <taxon>Spermatophyta</taxon>
        <taxon>Magnoliopsida</taxon>
        <taxon>Liliopsida</taxon>
        <taxon>Asparagales</taxon>
        <taxon>Orchidaceae</taxon>
        <taxon>Epidendroideae</taxon>
        <taxon>Malaxideae</taxon>
        <taxon>Dendrobiinae</taxon>
        <taxon>Dendrobium</taxon>
    </lineage>
</organism>
<reference evidence="2 3" key="1">
    <citation type="journal article" date="2021" name="Hortic Res">
        <title>Chromosome-scale assembly of the Dendrobium chrysotoxum genome enhances the understanding of orchid evolution.</title>
        <authorList>
            <person name="Zhang Y."/>
            <person name="Zhang G.Q."/>
            <person name="Zhang D."/>
            <person name="Liu X.D."/>
            <person name="Xu X.Y."/>
            <person name="Sun W.H."/>
            <person name="Yu X."/>
            <person name="Zhu X."/>
            <person name="Wang Z.W."/>
            <person name="Zhao X."/>
            <person name="Zhong W.Y."/>
            <person name="Chen H."/>
            <person name="Yin W.L."/>
            <person name="Huang T."/>
            <person name="Niu S.C."/>
            <person name="Liu Z.J."/>
        </authorList>
    </citation>
    <scope>NUCLEOTIDE SEQUENCE [LARGE SCALE GENOMIC DNA]</scope>
    <source>
        <strain evidence="2">Lindl</strain>
    </source>
</reference>
<proteinExistence type="predicted"/>
<comment type="caution">
    <text evidence="2">The sequence shown here is derived from an EMBL/GenBank/DDBJ whole genome shotgun (WGS) entry which is preliminary data.</text>
</comment>
<dbReference type="Proteomes" id="UP000775213">
    <property type="component" value="Unassembled WGS sequence"/>
</dbReference>
<evidence type="ECO:0000313" key="2">
    <source>
        <dbReference type="EMBL" id="KAH0455702.1"/>
    </source>
</evidence>
<dbReference type="EMBL" id="JAGFBR010000014">
    <property type="protein sequence ID" value="KAH0455702.1"/>
    <property type="molecule type" value="Genomic_DNA"/>
</dbReference>
<feature type="region of interest" description="Disordered" evidence="1">
    <location>
        <begin position="1"/>
        <end position="100"/>
    </location>
</feature>
<name>A0AAV7GJR2_DENCH</name>
<feature type="region of interest" description="Disordered" evidence="1">
    <location>
        <begin position="164"/>
        <end position="209"/>
    </location>
</feature>
<gene>
    <name evidence="2" type="ORF">IEQ34_015734</name>
</gene>
<evidence type="ECO:0000256" key="1">
    <source>
        <dbReference type="SAM" id="MobiDB-lite"/>
    </source>
</evidence>
<protein>
    <submittedName>
        <fullName evidence="2">Uncharacterized protein</fullName>
    </submittedName>
</protein>
<sequence length="306" mass="32254">MARSTSGVPFARASSLVAHDPPPECPPLELPLQWRDPPSFQHSIPVSWMSDSPDAAQTTIIARESQIRPLSTPTRDPPSSRPHSQSALEPVNPPSNLPAAFPHSSMIPLSLPFSSLDPTTSVDPDFKDDFDPNPIHNCLPGLVANLLPVSSAIFKPTMTSSYSSFSVSPSHKGSTSAGNQPPPFHGGSSGAISQPPPFHGGAALVGLTDSSGGGDGTLAAPVVTIHGINDENHEEQIKKKWGQPRKYSRAGSMSLALTKISPTSTASPGSVVFSSLSIGQLNITNPASQGWDVQEVQTEIFNSYEN</sequence>
<keyword evidence="3" id="KW-1185">Reference proteome</keyword>
<evidence type="ECO:0000313" key="3">
    <source>
        <dbReference type="Proteomes" id="UP000775213"/>
    </source>
</evidence>
<dbReference type="AlphaFoldDB" id="A0AAV7GJR2"/>